<evidence type="ECO:0000313" key="12">
    <source>
        <dbReference type="RefSeq" id="XP_023931762.1"/>
    </source>
</evidence>
<dbReference type="PANTHER" id="PTHR19331">
    <property type="entry name" value="SCAVENGER RECEPTOR DOMAIN-CONTAINING"/>
    <property type="match status" value="1"/>
</dbReference>
<dbReference type="OrthoDB" id="6128208at2759"/>
<feature type="disulfide bond" evidence="9">
    <location>
        <begin position="112"/>
        <end position="122"/>
    </location>
</feature>
<evidence type="ECO:0000313" key="11">
    <source>
        <dbReference type="Proteomes" id="UP000085678"/>
    </source>
</evidence>
<feature type="domain" description="SRCR" evidence="10">
    <location>
        <begin position="44"/>
        <end position="143"/>
    </location>
</feature>
<feature type="domain" description="SRCR" evidence="10">
    <location>
        <begin position="740"/>
        <end position="845"/>
    </location>
</feature>
<evidence type="ECO:0000256" key="4">
    <source>
        <dbReference type="ARBA" id="ARBA00022737"/>
    </source>
</evidence>
<evidence type="ECO:0000256" key="2">
    <source>
        <dbReference type="ARBA" id="ARBA00022692"/>
    </source>
</evidence>
<dbReference type="InParanoid" id="A0A2R2MP10"/>
<accession>A0A2R2MP10</accession>
<dbReference type="FunFam" id="3.10.250.10:FF:000001">
    <property type="entry name" value="Lysyl oxidase 4 isoform X1"/>
    <property type="match status" value="1"/>
</dbReference>
<dbReference type="PANTHER" id="PTHR19331:SF465">
    <property type="entry name" value="EGG PEPTIDE SPERACT RECEPTOR"/>
    <property type="match status" value="1"/>
</dbReference>
<dbReference type="FunFam" id="3.10.250.10:FF:000016">
    <property type="entry name" value="Scavenger receptor cysteine-rich protein type 12"/>
    <property type="match status" value="1"/>
</dbReference>
<dbReference type="Gene3D" id="3.10.250.10">
    <property type="entry name" value="SRCR-like domain"/>
    <property type="match status" value="7"/>
</dbReference>
<comment type="caution">
    <text evidence="9">Lacks conserved residue(s) required for the propagation of feature annotation.</text>
</comment>
<feature type="disulfide bond" evidence="9">
    <location>
        <begin position="326"/>
        <end position="336"/>
    </location>
</feature>
<dbReference type="InterPro" id="IPR001190">
    <property type="entry name" value="SRCR"/>
</dbReference>
<dbReference type="SUPFAM" id="SSF56487">
    <property type="entry name" value="SRCR-like"/>
    <property type="match status" value="7"/>
</dbReference>
<evidence type="ECO:0000256" key="7">
    <source>
        <dbReference type="ARBA" id="ARBA00023157"/>
    </source>
</evidence>
<dbReference type="GeneID" id="106176923"/>
<keyword evidence="8" id="KW-0325">Glycoprotein</keyword>
<gene>
    <name evidence="12" type="primary">LOC106176923</name>
</gene>
<evidence type="ECO:0000256" key="8">
    <source>
        <dbReference type="ARBA" id="ARBA00023180"/>
    </source>
</evidence>
<dbReference type="GO" id="GO:0016020">
    <property type="term" value="C:membrane"/>
    <property type="evidence" value="ECO:0007669"/>
    <property type="project" value="UniProtKB-SubCell"/>
</dbReference>
<dbReference type="RefSeq" id="XP_023931762.1">
    <property type="nucleotide sequence ID" value="XM_024075994.1"/>
</dbReference>
<dbReference type="FunFam" id="3.10.250.10:FF:000011">
    <property type="entry name" value="Scavenger receptor class A member 5"/>
    <property type="match status" value="5"/>
</dbReference>
<dbReference type="PRINTS" id="PR00258">
    <property type="entry name" value="SPERACTRCPTR"/>
</dbReference>
<keyword evidence="7 9" id="KW-1015">Disulfide bond</keyword>
<feature type="disulfide bond" evidence="9">
    <location>
        <begin position="462"/>
        <end position="472"/>
    </location>
</feature>
<dbReference type="KEGG" id="lak:106176923"/>
<dbReference type="Proteomes" id="UP000085678">
    <property type="component" value="Unplaced"/>
</dbReference>
<feature type="disulfide bond" evidence="9">
    <location>
        <begin position="219"/>
        <end position="229"/>
    </location>
</feature>
<name>A0A2R2MP10_LINAN</name>
<reference evidence="12" key="1">
    <citation type="submission" date="2025-08" db="UniProtKB">
        <authorList>
            <consortium name="RefSeq"/>
        </authorList>
    </citation>
    <scope>IDENTIFICATION</scope>
    <source>
        <tissue evidence="12">Gonads</tissue>
    </source>
</reference>
<feature type="domain" description="SRCR" evidence="10">
    <location>
        <begin position="628"/>
        <end position="732"/>
    </location>
</feature>
<keyword evidence="4" id="KW-0677">Repeat</keyword>
<dbReference type="STRING" id="7574.A0A2R2MP10"/>
<evidence type="ECO:0000256" key="5">
    <source>
        <dbReference type="ARBA" id="ARBA00022989"/>
    </source>
</evidence>
<feature type="disulfide bond" evidence="9">
    <location>
        <begin position="699"/>
        <end position="709"/>
    </location>
</feature>
<keyword evidence="5" id="KW-1133">Transmembrane helix</keyword>
<dbReference type="AlphaFoldDB" id="A0A2R2MP10"/>
<evidence type="ECO:0000256" key="6">
    <source>
        <dbReference type="ARBA" id="ARBA00023136"/>
    </source>
</evidence>
<feature type="domain" description="SRCR" evidence="10">
    <location>
        <begin position="503"/>
        <end position="606"/>
    </location>
</feature>
<keyword evidence="6" id="KW-0472">Membrane</keyword>
<dbReference type="InterPro" id="IPR036772">
    <property type="entry name" value="SRCR-like_dom_sf"/>
</dbReference>
<dbReference type="PROSITE" id="PS50287">
    <property type="entry name" value="SRCR_2"/>
    <property type="match status" value="7"/>
</dbReference>
<dbReference type="SMART" id="SM00202">
    <property type="entry name" value="SR"/>
    <property type="match status" value="7"/>
</dbReference>
<keyword evidence="3" id="KW-0732">Signal</keyword>
<evidence type="ECO:0000259" key="10">
    <source>
        <dbReference type="PROSITE" id="PS50287"/>
    </source>
</evidence>
<evidence type="ECO:0000256" key="9">
    <source>
        <dbReference type="PROSITE-ProRule" id="PRU00196"/>
    </source>
</evidence>
<organism evidence="11 12">
    <name type="scientific">Lingula anatina</name>
    <name type="common">Brachiopod</name>
    <name type="synonym">Lingula unguis</name>
    <dbReference type="NCBI Taxonomy" id="7574"/>
    <lineage>
        <taxon>Eukaryota</taxon>
        <taxon>Metazoa</taxon>
        <taxon>Spiralia</taxon>
        <taxon>Lophotrochozoa</taxon>
        <taxon>Brachiopoda</taxon>
        <taxon>Linguliformea</taxon>
        <taxon>Lingulata</taxon>
        <taxon>Lingulida</taxon>
        <taxon>Linguloidea</taxon>
        <taxon>Lingulidae</taxon>
        <taxon>Lingula</taxon>
    </lineage>
</organism>
<keyword evidence="11" id="KW-1185">Reference proteome</keyword>
<feature type="disulfide bond" evidence="9">
    <location>
        <begin position="814"/>
        <end position="824"/>
    </location>
</feature>
<evidence type="ECO:0000256" key="1">
    <source>
        <dbReference type="ARBA" id="ARBA00004167"/>
    </source>
</evidence>
<feature type="disulfide bond" evidence="9">
    <location>
        <begin position="576"/>
        <end position="586"/>
    </location>
</feature>
<keyword evidence="2" id="KW-0812">Transmembrane</keyword>
<dbReference type="Pfam" id="PF00530">
    <property type="entry name" value="SRCR"/>
    <property type="match status" value="7"/>
</dbReference>
<feature type="domain" description="SRCR" evidence="10">
    <location>
        <begin position="392"/>
        <end position="493"/>
    </location>
</feature>
<feature type="domain" description="SRCR" evidence="10">
    <location>
        <begin position="149"/>
        <end position="250"/>
    </location>
</feature>
<proteinExistence type="predicted"/>
<evidence type="ECO:0000256" key="3">
    <source>
        <dbReference type="ARBA" id="ARBA00022729"/>
    </source>
</evidence>
<feature type="domain" description="SRCR" evidence="10">
    <location>
        <begin position="256"/>
        <end position="357"/>
    </location>
</feature>
<comment type="subcellular location">
    <subcellularLocation>
        <location evidence="1">Membrane</location>
        <topology evidence="1">Single-pass membrane protein</topology>
    </subcellularLocation>
</comment>
<protein>
    <submittedName>
        <fullName evidence="12">Deleted in malignant brain tumors 1 protein-like</fullName>
    </submittedName>
</protein>
<dbReference type="PROSITE" id="PS00420">
    <property type="entry name" value="SRCR_1"/>
    <property type="match status" value="4"/>
</dbReference>
<sequence length="847" mass="91301">MSTVLGVRPLSKIVVTEVGRNTTVVTLRMLVSDVAQQQQLVVKVRLVDGSRASEGRVEVFYNGEWGTVCDDDWDNNDARVVCRMLGYNGSVSFSDAHFGQGTGPILMDNVNCSGRETSIKDCVHRGWGKHNCGHSEDAGVRCRTPTTPVRLVGGSRAGEGRVEVFHNGEWGTVCDDSWDNNDARVVCRMLGYNPSGSVSFSGARFGQGTGPILMDNVACSGSETSIQDCGHRGWKTHNCGHSEDAGVRCVVAGPVVRLVGGSRSGEGRVEVFYNGEWGTVCDDSWDNNDARVVCRMLGYSDRSATAVGSAKFGRGSGSIHMDEVACTGRERSLKDCLHGGWGSNDCTHSEDAGVRCSRFQMYQMTSKGTMILGVSLLLTLIAVGSGQPAIKARLVGGARAGEGRVEVFHNGVWGTVCDDDWDDNDARVVCRMLGYDSEHAFSYSGAYFGEGTGPILMNYVACSGSETSIQDCSHKGWMIYKCGHSQDAGVGCFGPGYITLGGVRLVGGAQEGEGRVEVLQHRPWSTEWGTVCDDYWDDNDAAVVCRMLGYGDGGAIAFTSVTFGKGNGSYIGNVDCIGIESYLEECFWTWETYNCTDMEDAGVRCLAEETTTPSLPTAATTASAPISVRLADGHQEREGRVEVQLGGSGWHSLCDDGFGDEEATVLCRVLGYSYTGAVGLQRSYFGKGNVPVAPYTFYCNGLENSPLECAIRRLLDDEADCDGYHTAGVKCMSASGPYEVRLIKDGVANSEEGRVEVRDRKAGHWGTICSDGWDARSATVVCRMLGHSRFIASVMEDGDVTPGSGAIYLDDVSCRGDELSLEQCYSRPWTVHNCRHEQDAGVRCILF</sequence>